<proteinExistence type="predicted"/>
<evidence type="ECO:0000313" key="2">
    <source>
        <dbReference type="EMBL" id="QUE49950.1"/>
    </source>
</evidence>
<evidence type="ECO:0000256" key="1">
    <source>
        <dbReference type="SAM" id="SignalP"/>
    </source>
</evidence>
<dbReference type="AlphaFoldDB" id="A0A975IZP7"/>
<feature type="signal peptide" evidence="1">
    <location>
        <begin position="1"/>
        <end position="23"/>
    </location>
</feature>
<dbReference type="KEGG" id="lamb:KBB96_13855"/>
<protein>
    <recommendedName>
        <fullName evidence="4">HEAT repeat domain-containing protein</fullName>
    </recommendedName>
</protein>
<evidence type="ECO:0000313" key="3">
    <source>
        <dbReference type="Proteomes" id="UP000676169"/>
    </source>
</evidence>
<keyword evidence="3" id="KW-1185">Reference proteome</keyword>
<feature type="chain" id="PRO_5037124264" description="HEAT repeat domain-containing protein" evidence="1">
    <location>
        <begin position="24"/>
        <end position="479"/>
    </location>
</feature>
<dbReference type="Proteomes" id="UP000676169">
    <property type="component" value="Chromosome"/>
</dbReference>
<name>A0A975IZP7_9BACT</name>
<organism evidence="2 3">
    <name type="scientific">Luteolibacter ambystomatis</name>
    <dbReference type="NCBI Taxonomy" id="2824561"/>
    <lineage>
        <taxon>Bacteria</taxon>
        <taxon>Pseudomonadati</taxon>
        <taxon>Verrucomicrobiota</taxon>
        <taxon>Verrucomicrobiia</taxon>
        <taxon>Verrucomicrobiales</taxon>
        <taxon>Verrucomicrobiaceae</taxon>
        <taxon>Luteolibacter</taxon>
    </lineage>
</organism>
<gene>
    <name evidence="2" type="ORF">KBB96_13855</name>
</gene>
<keyword evidence="1" id="KW-0732">Signal</keyword>
<dbReference type="EMBL" id="CP073100">
    <property type="protein sequence ID" value="QUE49950.1"/>
    <property type="molecule type" value="Genomic_DNA"/>
</dbReference>
<dbReference type="RefSeq" id="WP_211630039.1">
    <property type="nucleotide sequence ID" value="NZ_CP073100.1"/>
</dbReference>
<evidence type="ECO:0008006" key="4">
    <source>
        <dbReference type="Google" id="ProtNLM"/>
    </source>
</evidence>
<sequence>MKTLLIVLAGLCGVLMGAEPPKAVPVNPAAVVPKPAGPQLVPSVDPNPAAPQRVVSASEQFIVTGGDAALRGRIAMRAEDMKRALLKLGDDAKDEWKVPIKIHAEGKAEDPEPKRAVRMELTFSEAGWDFRIRMFTGRGIENGLERERLDRTMLSALLYERALRTMPLQEMEEPLLVPPWLVAGLQEAIAWKEHKGDRKIYEALAKNGGLYKLADLLAVTDERYDELDGGSRSAFRGTSGALVLALVDQPQGEESFRQFLAEAANFGGEMPVLLKRCFPGLNLSETSLSKWLALKVMELKEPELSESLPVEETDRNLEDALKVHFRDPSGLYIEKPLAEVWQELGGLPPATRLEAVKRVQEGIVRLSYRSFPSYRPMLEEYQSILVDILKGRTTKTAMQLSNLAETRVTMKERCKVARDYMDWFEITRARETSGAFEDYLKLKEKLKYEMPVRQAPISSYLDLMQKSFGRSEPASGPRR</sequence>
<accession>A0A975IZP7</accession>
<reference evidence="2" key="1">
    <citation type="submission" date="2021-04" db="EMBL/GenBank/DDBJ databases">
        <title>Luteolibacter sp. 32A isolated from the skin of an Anderson's salamander (Ambystoma andersonii).</title>
        <authorList>
            <person name="Spergser J."/>
            <person name="Busse H.-J."/>
        </authorList>
    </citation>
    <scope>NUCLEOTIDE SEQUENCE</scope>
    <source>
        <strain evidence="2">32A</strain>
    </source>
</reference>